<dbReference type="GeneTree" id="ENSGT00390000016221"/>
<dbReference type="PANTHER" id="PTHR15974">
    <property type="entry name" value="CYTOKINE-LIKE PROTEIN 1"/>
    <property type="match status" value="1"/>
</dbReference>
<dbReference type="Proteomes" id="UP001501920">
    <property type="component" value="Chromosome 14"/>
</dbReference>
<dbReference type="GO" id="GO:0045944">
    <property type="term" value="P:positive regulation of transcription by RNA polymerase II"/>
    <property type="evidence" value="ECO:0007669"/>
    <property type="project" value="TreeGrafter"/>
</dbReference>
<sequence>MMGLSVRSLFLFLLFISFGVMAHCAPPTCYSRVLGLSKEIMETLDKVHKSSRTKECAKFLPKMFLDVHNSCIIAKLRDFLYMAENVPLEYCRERPRIIYLKRRVRALYVIINRVCYRDLVYLTDDCEALDTGYSSPRYTEDRLQLLVETS</sequence>
<name>A0AAR2JGE4_PYGNA</name>
<evidence type="ECO:0000256" key="1">
    <source>
        <dbReference type="SAM" id="SignalP"/>
    </source>
</evidence>
<dbReference type="CTD" id="54360"/>
<reference evidence="2" key="3">
    <citation type="submission" date="2025-09" db="UniProtKB">
        <authorList>
            <consortium name="Ensembl"/>
        </authorList>
    </citation>
    <scope>IDENTIFICATION</scope>
</reference>
<dbReference type="InterPro" id="IPR029253">
    <property type="entry name" value="CYTL1"/>
</dbReference>
<dbReference type="AlphaFoldDB" id="A0AAR2JGE4"/>
<organism evidence="2 3">
    <name type="scientific">Pygocentrus nattereri</name>
    <name type="common">Red-bellied piranha</name>
    <dbReference type="NCBI Taxonomy" id="42514"/>
    <lineage>
        <taxon>Eukaryota</taxon>
        <taxon>Metazoa</taxon>
        <taxon>Chordata</taxon>
        <taxon>Craniata</taxon>
        <taxon>Vertebrata</taxon>
        <taxon>Euteleostomi</taxon>
        <taxon>Actinopterygii</taxon>
        <taxon>Neopterygii</taxon>
        <taxon>Teleostei</taxon>
        <taxon>Ostariophysi</taxon>
        <taxon>Characiformes</taxon>
        <taxon>Characoidei</taxon>
        <taxon>Pygocentrus</taxon>
    </lineage>
</organism>
<feature type="chain" id="PRO_5043546249" description="Cytokine like 1" evidence="1">
    <location>
        <begin position="25"/>
        <end position="150"/>
    </location>
</feature>
<evidence type="ECO:0008006" key="4">
    <source>
        <dbReference type="Google" id="ProtNLM"/>
    </source>
</evidence>
<dbReference type="PANTHER" id="PTHR15974:SF0">
    <property type="entry name" value="CYTOKINE-LIKE PROTEIN 1"/>
    <property type="match status" value="1"/>
</dbReference>
<keyword evidence="1" id="KW-0732">Signal</keyword>
<reference evidence="2 3" key="1">
    <citation type="submission" date="2020-10" db="EMBL/GenBank/DDBJ databases">
        <title>Pygocentrus nattereri (red-bellied piranha) genome, fPygNat1, primary haplotype.</title>
        <authorList>
            <person name="Myers G."/>
            <person name="Meyer A."/>
            <person name="Karagic N."/>
            <person name="Pippel M."/>
            <person name="Winkler S."/>
            <person name="Tracey A."/>
            <person name="Wood J."/>
            <person name="Formenti G."/>
            <person name="Howe K."/>
            <person name="Fedrigo O."/>
            <person name="Jarvis E.D."/>
        </authorList>
    </citation>
    <scope>NUCLEOTIDE SEQUENCE [LARGE SCALE GENOMIC DNA]</scope>
</reference>
<gene>
    <name evidence="2" type="primary">CYTL1</name>
</gene>
<reference evidence="2" key="2">
    <citation type="submission" date="2025-08" db="UniProtKB">
        <authorList>
            <consortium name="Ensembl"/>
        </authorList>
    </citation>
    <scope>IDENTIFICATION</scope>
</reference>
<feature type="signal peptide" evidence="1">
    <location>
        <begin position="1"/>
        <end position="24"/>
    </location>
</feature>
<keyword evidence="3" id="KW-1185">Reference proteome</keyword>
<evidence type="ECO:0000313" key="3">
    <source>
        <dbReference type="Proteomes" id="UP001501920"/>
    </source>
</evidence>
<dbReference type="Pfam" id="PF15153">
    <property type="entry name" value="CYTL1"/>
    <property type="match status" value="1"/>
</dbReference>
<evidence type="ECO:0000313" key="2">
    <source>
        <dbReference type="Ensembl" id="ENSPNAP00000048921.1"/>
    </source>
</evidence>
<protein>
    <recommendedName>
        <fullName evidence="4">Cytokine like 1</fullName>
    </recommendedName>
</protein>
<dbReference type="Ensembl" id="ENSPNAT00000045973.1">
    <property type="protein sequence ID" value="ENSPNAP00000048921.1"/>
    <property type="gene ID" value="ENSPNAG00000032818.1"/>
</dbReference>
<dbReference type="GeneID" id="108431919"/>
<accession>A0AAR2JGE4</accession>
<proteinExistence type="predicted"/>